<sequence>MYIKKWGKKMGSKTKVGIAIAATGAAIWAGSKVISKPEKRPVKPFFEGEKPRVFAHRGGAHLAPENTMAAFRHAAELGVDGFEIDVRLTKDEILVVFHDRFIDRTTNGAGRIADYTLEELKEFDLGFHFRDLQGAQSYRGKGEKIVTLQELLEAYPDKLINIDMKEDPDTYEGSLLPSKLWRLIEKLGVEDRVLITSFYDEQIDRFSLYAQGRVVVGAGENEAKKAFSLFKSGFGHLYHPRADVLQIPTKYGILPLDSQTFIEFLTSLNIHVEYWTVNDVETMDRLLRYGAHGIITDRPDIAMQLIAHDES</sequence>
<organism evidence="2 3">
    <name type="scientific">Jeotgalibacillus soli</name>
    <dbReference type="NCBI Taxonomy" id="889306"/>
    <lineage>
        <taxon>Bacteria</taxon>
        <taxon>Bacillati</taxon>
        <taxon>Bacillota</taxon>
        <taxon>Bacilli</taxon>
        <taxon>Bacillales</taxon>
        <taxon>Caryophanaceae</taxon>
        <taxon>Jeotgalibacillus</taxon>
    </lineage>
</organism>
<dbReference type="PROSITE" id="PS51704">
    <property type="entry name" value="GP_PDE"/>
    <property type="match status" value="1"/>
</dbReference>
<comment type="caution">
    <text evidence="2">The sequence shown here is derived from an EMBL/GenBank/DDBJ whole genome shotgun (WGS) entry which is preliminary data.</text>
</comment>
<dbReference type="SUPFAM" id="SSF51695">
    <property type="entry name" value="PLC-like phosphodiesterases"/>
    <property type="match status" value="1"/>
</dbReference>
<dbReference type="InterPro" id="IPR017946">
    <property type="entry name" value="PLC-like_Pdiesterase_TIM-brl"/>
</dbReference>
<dbReference type="PATRIC" id="fig|889306.3.peg.2326"/>
<dbReference type="Proteomes" id="UP000031938">
    <property type="component" value="Unassembled WGS sequence"/>
</dbReference>
<dbReference type="InterPro" id="IPR030395">
    <property type="entry name" value="GP_PDE_dom"/>
</dbReference>
<dbReference type="PANTHER" id="PTHR46211">
    <property type="entry name" value="GLYCEROPHOSPHORYL DIESTER PHOSPHODIESTERASE"/>
    <property type="match status" value="1"/>
</dbReference>
<reference evidence="2 3" key="1">
    <citation type="submission" date="2015-01" db="EMBL/GenBank/DDBJ databases">
        <title>Genome sequencing of Jeotgalibacillus soli.</title>
        <authorList>
            <person name="Goh K.M."/>
            <person name="Chan K.-G."/>
            <person name="Yaakop A.S."/>
            <person name="Ee R."/>
            <person name="Gan H.M."/>
            <person name="Chan C.S."/>
        </authorList>
    </citation>
    <scope>NUCLEOTIDE SEQUENCE [LARGE SCALE GENOMIC DNA]</scope>
    <source>
        <strain evidence="2 3">P9</strain>
    </source>
</reference>
<dbReference type="Pfam" id="PF03009">
    <property type="entry name" value="GDPD"/>
    <property type="match status" value="1"/>
</dbReference>
<dbReference type="EMBL" id="JXRP01000018">
    <property type="protein sequence ID" value="KIL44768.1"/>
    <property type="molecule type" value="Genomic_DNA"/>
</dbReference>
<dbReference type="AlphaFoldDB" id="A0A0C2VL88"/>
<dbReference type="Gene3D" id="3.20.20.190">
    <property type="entry name" value="Phosphatidylinositol (PI) phosphodiesterase"/>
    <property type="match status" value="1"/>
</dbReference>
<gene>
    <name evidence="2" type="ORF">KP78_23120</name>
</gene>
<evidence type="ECO:0000313" key="2">
    <source>
        <dbReference type="EMBL" id="KIL44768.1"/>
    </source>
</evidence>
<dbReference type="STRING" id="889306.KP78_23120"/>
<dbReference type="CDD" id="cd08561">
    <property type="entry name" value="GDPD_cytoplasmic_ScUgpQ2_like"/>
    <property type="match status" value="1"/>
</dbReference>
<dbReference type="PANTHER" id="PTHR46211:SF1">
    <property type="entry name" value="GLYCEROPHOSPHODIESTER PHOSPHODIESTERASE, CYTOPLASMIC"/>
    <property type="match status" value="1"/>
</dbReference>
<evidence type="ECO:0000259" key="1">
    <source>
        <dbReference type="PROSITE" id="PS51704"/>
    </source>
</evidence>
<dbReference type="GO" id="GO:0008081">
    <property type="term" value="F:phosphoric diester hydrolase activity"/>
    <property type="evidence" value="ECO:0007669"/>
    <property type="project" value="InterPro"/>
</dbReference>
<name>A0A0C2VL88_9BACL</name>
<dbReference type="GO" id="GO:0006629">
    <property type="term" value="P:lipid metabolic process"/>
    <property type="evidence" value="ECO:0007669"/>
    <property type="project" value="InterPro"/>
</dbReference>
<protein>
    <recommendedName>
        <fullName evidence="1">GP-PDE domain-containing protein</fullName>
    </recommendedName>
</protein>
<evidence type="ECO:0000313" key="3">
    <source>
        <dbReference type="Proteomes" id="UP000031938"/>
    </source>
</evidence>
<keyword evidence="3" id="KW-1185">Reference proteome</keyword>
<feature type="domain" description="GP-PDE" evidence="1">
    <location>
        <begin position="51"/>
        <end position="306"/>
    </location>
</feature>
<proteinExistence type="predicted"/>
<accession>A0A0C2VL88</accession>